<keyword evidence="2" id="KW-0677">Repeat</keyword>
<dbReference type="InterPro" id="IPR050853">
    <property type="entry name" value="WD_repeat_DNA-damage-binding"/>
</dbReference>
<evidence type="ECO:0000313" key="4">
    <source>
        <dbReference type="EMBL" id="MED6180832.1"/>
    </source>
</evidence>
<dbReference type="EMBL" id="JASCZI010181279">
    <property type="protein sequence ID" value="MED6180832.1"/>
    <property type="molecule type" value="Genomic_DNA"/>
</dbReference>
<sequence length="84" mass="9099">MAPQKLNDYERQRLENIRRNDEMMAALKLHSKAASLLSSAPGLPPSPMLSNLRRSPNPKPQSSSAAPSEPGVSHPIAKGSMQKP</sequence>
<organism evidence="4 5">
    <name type="scientific">Stylosanthes scabra</name>
    <dbReference type="NCBI Taxonomy" id="79078"/>
    <lineage>
        <taxon>Eukaryota</taxon>
        <taxon>Viridiplantae</taxon>
        <taxon>Streptophyta</taxon>
        <taxon>Embryophyta</taxon>
        <taxon>Tracheophyta</taxon>
        <taxon>Spermatophyta</taxon>
        <taxon>Magnoliopsida</taxon>
        <taxon>eudicotyledons</taxon>
        <taxon>Gunneridae</taxon>
        <taxon>Pentapetalae</taxon>
        <taxon>rosids</taxon>
        <taxon>fabids</taxon>
        <taxon>Fabales</taxon>
        <taxon>Fabaceae</taxon>
        <taxon>Papilionoideae</taxon>
        <taxon>50 kb inversion clade</taxon>
        <taxon>dalbergioids sensu lato</taxon>
        <taxon>Dalbergieae</taxon>
        <taxon>Pterocarpus clade</taxon>
        <taxon>Stylosanthes</taxon>
    </lineage>
</organism>
<keyword evidence="1" id="KW-0853">WD repeat</keyword>
<dbReference type="PANTHER" id="PTHR14773">
    <property type="entry name" value="WD REPEAT-CONTAINING PROTEIN 76"/>
    <property type="match status" value="1"/>
</dbReference>
<protein>
    <submittedName>
        <fullName evidence="4">Uncharacterized protein</fullName>
    </submittedName>
</protein>
<gene>
    <name evidence="4" type="ORF">PIB30_013915</name>
</gene>
<evidence type="ECO:0000256" key="3">
    <source>
        <dbReference type="SAM" id="MobiDB-lite"/>
    </source>
</evidence>
<evidence type="ECO:0000313" key="5">
    <source>
        <dbReference type="Proteomes" id="UP001341840"/>
    </source>
</evidence>
<keyword evidence="5" id="KW-1185">Reference proteome</keyword>
<accession>A0ABU6W4L7</accession>
<dbReference type="Proteomes" id="UP001341840">
    <property type="component" value="Unassembled WGS sequence"/>
</dbReference>
<comment type="caution">
    <text evidence="4">The sequence shown here is derived from an EMBL/GenBank/DDBJ whole genome shotgun (WGS) entry which is preliminary data.</text>
</comment>
<evidence type="ECO:0000256" key="2">
    <source>
        <dbReference type="ARBA" id="ARBA00022737"/>
    </source>
</evidence>
<proteinExistence type="predicted"/>
<feature type="region of interest" description="Disordered" evidence="3">
    <location>
        <begin position="37"/>
        <end position="84"/>
    </location>
</feature>
<name>A0ABU6W4L7_9FABA</name>
<evidence type="ECO:0000256" key="1">
    <source>
        <dbReference type="ARBA" id="ARBA00022574"/>
    </source>
</evidence>
<dbReference type="PANTHER" id="PTHR14773:SF0">
    <property type="entry name" value="WD REPEAT-CONTAINING PROTEIN 76"/>
    <property type="match status" value="1"/>
</dbReference>
<reference evidence="4 5" key="1">
    <citation type="journal article" date="2023" name="Plants (Basel)">
        <title>Bridging the Gap: Combining Genomics and Transcriptomics Approaches to Understand Stylosanthes scabra, an Orphan Legume from the Brazilian Caatinga.</title>
        <authorList>
            <person name="Ferreira-Neto J.R.C."/>
            <person name="da Silva M.D."/>
            <person name="Binneck E."/>
            <person name="de Melo N.F."/>
            <person name="da Silva R.H."/>
            <person name="de Melo A.L.T.M."/>
            <person name="Pandolfi V."/>
            <person name="Bustamante F.O."/>
            <person name="Brasileiro-Vidal A.C."/>
            <person name="Benko-Iseppon A.M."/>
        </authorList>
    </citation>
    <scope>NUCLEOTIDE SEQUENCE [LARGE SCALE GENOMIC DNA]</scope>
    <source>
        <tissue evidence="4">Leaves</tissue>
    </source>
</reference>